<dbReference type="Pfam" id="PF00777">
    <property type="entry name" value="Glyco_transf_29"/>
    <property type="match status" value="1"/>
</dbReference>
<dbReference type="PIRSF" id="PIRSF005557">
    <property type="entry name" value="Sialyl_trans"/>
    <property type="match status" value="1"/>
</dbReference>
<keyword evidence="10" id="KW-1015">Disulfide bond</keyword>
<dbReference type="Proteomes" id="UP001221898">
    <property type="component" value="Unassembled WGS sequence"/>
</dbReference>
<keyword evidence="11" id="KW-0325">Glycoprotein</keyword>
<dbReference type="EMBL" id="JAINUG010000005">
    <property type="protein sequence ID" value="KAJ8416591.1"/>
    <property type="molecule type" value="Genomic_DNA"/>
</dbReference>
<dbReference type="PANTHER" id="PTHR11987:SF29">
    <property type="entry name" value="ALPHA-2,8-SIALYLTRANSFERASE 8F"/>
    <property type="match status" value="1"/>
</dbReference>
<dbReference type="GO" id="GO:0006491">
    <property type="term" value="P:N-glycan processing"/>
    <property type="evidence" value="ECO:0007669"/>
    <property type="project" value="TreeGrafter"/>
</dbReference>
<evidence type="ECO:0000256" key="8">
    <source>
        <dbReference type="ARBA" id="ARBA00023034"/>
    </source>
</evidence>
<comment type="subcellular location">
    <subcellularLocation>
        <location evidence="1">Golgi apparatus membrane</location>
        <topology evidence="1">Single-pass type II membrane protein</topology>
    </subcellularLocation>
</comment>
<keyword evidence="8" id="KW-0333">Golgi apparatus</keyword>
<evidence type="ECO:0000256" key="5">
    <source>
        <dbReference type="ARBA" id="ARBA00022692"/>
    </source>
</evidence>
<dbReference type="InterPro" id="IPR050943">
    <property type="entry name" value="Glycosyltr_29_Sialyltrsf"/>
</dbReference>
<proteinExistence type="inferred from homology"/>
<accession>A0AAD7X0K1</accession>
<feature type="transmembrane region" description="Helical" evidence="13">
    <location>
        <begin position="6"/>
        <end position="25"/>
    </location>
</feature>
<keyword evidence="4" id="KW-0808">Transferase</keyword>
<keyword evidence="3" id="KW-0328">Glycosyltransferase</keyword>
<evidence type="ECO:0000256" key="3">
    <source>
        <dbReference type="ARBA" id="ARBA00022676"/>
    </source>
</evidence>
<keyword evidence="15" id="KW-1185">Reference proteome</keyword>
<reference evidence="14" key="1">
    <citation type="journal article" date="2023" name="Science">
        <title>Genome structures resolve the early diversification of teleost fishes.</title>
        <authorList>
            <person name="Parey E."/>
            <person name="Louis A."/>
            <person name="Montfort J."/>
            <person name="Bouchez O."/>
            <person name="Roques C."/>
            <person name="Iampietro C."/>
            <person name="Lluch J."/>
            <person name="Castinel A."/>
            <person name="Donnadieu C."/>
            <person name="Desvignes T."/>
            <person name="Floi Bucao C."/>
            <person name="Jouanno E."/>
            <person name="Wen M."/>
            <person name="Mejri S."/>
            <person name="Dirks R."/>
            <person name="Jansen H."/>
            <person name="Henkel C."/>
            <person name="Chen W.J."/>
            <person name="Zahm M."/>
            <person name="Cabau C."/>
            <person name="Klopp C."/>
            <person name="Thompson A.W."/>
            <person name="Robinson-Rechavi M."/>
            <person name="Braasch I."/>
            <person name="Lecointre G."/>
            <person name="Bobe J."/>
            <person name="Postlethwait J.H."/>
            <person name="Berthelot C."/>
            <person name="Roest Crollius H."/>
            <person name="Guiguen Y."/>
        </authorList>
    </citation>
    <scope>NUCLEOTIDE SEQUENCE</scope>
    <source>
        <strain evidence="14">NC1722</strain>
    </source>
</reference>
<evidence type="ECO:0000256" key="10">
    <source>
        <dbReference type="ARBA" id="ARBA00023157"/>
    </source>
</evidence>
<evidence type="ECO:0000256" key="12">
    <source>
        <dbReference type="PIRSR" id="PIRSR005557-2"/>
    </source>
</evidence>
<evidence type="ECO:0000256" key="4">
    <source>
        <dbReference type="ARBA" id="ARBA00022679"/>
    </source>
</evidence>
<keyword evidence="5 13" id="KW-0812">Transmembrane</keyword>
<comment type="similarity">
    <text evidence="2">Belongs to the glycosyltransferase 29 family.</text>
</comment>
<keyword evidence="9 13" id="KW-0472">Membrane</keyword>
<dbReference type="InterPro" id="IPR012163">
    <property type="entry name" value="Sialyl_trans"/>
</dbReference>
<dbReference type="InterPro" id="IPR038578">
    <property type="entry name" value="GT29-like_sf"/>
</dbReference>
<sequence>MGVHLLKWSFLLMTITMIVHTFIVFRGTTPSVGNKVADSLAQVRCTRLREKFISMRESEKDTKSLMEDLSALMSCPHKINITQQERYRVELRSCCNATGDLILTRENTQKGQKIKYETNRKLSKVVDKSIFNMLPKSTAWRNETRFKRCAVVGNGGILRNSSCGAEIDRADIIIRLNLAPINNSRDVGTRTSLITVNPSQIRIGYPNLEKQPQPLAERVSAYGDAPILIPAFAFTFCTDISFKVHKALHVVRPQQKVVFFNPDYLFQLFQYWKTRGLQEIRLTSGLMLASVAMELCDDVHLYGFWPFAVDLLQQPVSHHYYDNVGPSRRMHAMPKEFLQLLKIHSQGALNIHLAQCQ</sequence>
<keyword evidence="7 13" id="KW-1133">Transmembrane helix</keyword>
<comment type="caution">
    <text evidence="14">The sequence shown here is derived from an EMBL/GenBank/DDBJ whole genome shotgun (WGS) entry which is preliminary data.</text>
</comment>
<feature type="disulfide bond" evidence="12">
    <location>
        <begin position="149"/>
        <end position="296"/>
    </location>
</feature>
<dbReference type="PANTHER" id="PTHR11987">
    <property type="entry name" value="ALPHA-2,8-SIALYLTRANSFERASE"/>
    <property type="match status" value="1"/>
</dbReference>
<dbReference type="Gene3D" id="3.90.1480.20">
    <property type="entry name" value="Glycosyl transferase family 29"/>
    <property type="match status" value="1"/>
</dbReference>
<keyword evidence="6" id="KW-0735">Signal-anchor</keyword>
<evidence type="ECO:0000313" key="15">
    <source>
        <dbReference type="Proteomes" id="UP001221898"/>
    </source>
</evidence>
<evidence type="ECO:0000256" key="13">
    <source>
        <dbReference type="SAM" id="Phobius"/>
    </source>
</evidence>
<evidence type="ECO:0000256" key="6">
    <source>
        <dbReference type="ARBA" id="ARBA00022968"/>
    </source>
</evidence>
<evidence type="ECO:0000256" key="9">
    <source>
        <dbReference type="ARBA" id="ARBA00023136"/>
    </source>
</evidence>
<dbReference type="GO" id="GO:0009311">
    <property type="term" value="P:oligosaccharide metabolic process"/>
    <property type="evidence" value="ECO:0007669"/>
    <property type="project" value="TreeGrafter"/>
</dbReference>
<dbReference type="GO" id="GO:0003828">
    <property type="term" value="F:alpha-N-acetylneuraminate alpha-2,8-sialyltransferase activity"/>
    <property type="evidence" value="ECO:0007669"/>
    <property type="project" value="TreeGrafter"/>
</dbReference>
<name>A0AAD7X0K1_9TELE</name>
<evidence type="ECO:0000313" key="14">
    <source>
        <dbReference type="EMBL" id="KAJ8416591.1"/>
    </source>
</evidence>
<dbReference type="GO" id="GO:0000139">
    <property type="term" value="C:Golgi membrane"/>
    <property type="evidence" value="ECO:0007669"/>
    <property type="project" value="UniProtKB-SubCell"/>
</dbReference>
<dbReference type="AlphaFoldDB" id="A0AAD7X0K1"/>
<evidence type="ECO:0000256" key="1">
    <source>
        <dbReference type="ARBA" id="ARBA00004323"/>
    </source>
</evidence>
<gene>
    <name evidence="14" type="ORF">AAFF_G00324690</name>
</gene>
<dbReference type="InterPro" id="IPR001675">
    <property type="entry name" value="Glyco_trans_29"/>
</dbReference>
<evidence type="ECO:0000256" key="11">
    <source>
        <dbReference type="ARBA" id="ARBA00023180"/>
    </source>
</evidence>
<organism evidence="14 15">
    <name type="scientific">Aldrovandia affinis</name>
    <dbReference type="NCBI Taxonomy" id="143900"/>
    <lineage>
        <taxon>Eukaryota</taxon>
        <taxon>Metazoa</taxon>
        <taxon>Chordata</taxon>
        <taxon>Craniata</taxon>
        <taxon>Vertebrata</taxon>
        <taxon>Euteleostomi</taxon>
        <taxon>Actinopterygii</taxon>
        <taxon>Neopterygii</taxon>
        <taxon>Teleostei</taxon>
        <taxon>Notacanthiformes</taxon>
        <taxon>Halosauridae</taxon>
        <taxon>Aldrovandia</taxon>
    </lineage>
</organism>
<evidence type="ECO:0000256" key="2">
    <source>
        <dbReference type="ARBA" id="ARBA00006003"/>
    </source>
</evidence>
<evidence type="ECO:0000256" key="7">
    <source>
        <dbReference type="ARBA" id="ARBA00022989"/>
    </source>
</evidence>
<protein>
    <submittedName>
        <fullName evidence="14">Uncharacterized protein</fullName>
    </submittedName>
</protein>